<sequence length="122" mass="14763">MISSCVNDFKPWTLCDKSLIKRDYLDGKPVEMIAQKTKRHANNVCEELISQGVMKRDSLENISLRHIRFEEDYDQDYDQDYDHFIYIEDNYDPYDLNNHYELCEYLFSNVKKGMKYIFSFFI</sequence>
<dbReference type="EMBL" id="MN740006">
    <property type="protein sequence ID" value="QHT83075.1"/>
    <property type="molecule type" value="Genomic_DNA"/>
</dbReference>
<reference evidence="1" key="1">
    <citation type="journal article" date="2020" name="Nature">
        <title>Giant virus diversity and host interactions through global metagenomics.</title>
        <authorList>
            <person name="Schulz F."/>
            <person name="Roux S."/>
            <person name="Paez-Espino D."/>
            <person name="Jungbluth S."/>
            <person name="Walsh D.A."/>
            <person name="Denef V.J."/>
            <person name="McMahon K.D."/>
            <person name="Konstantinidis K.T."/>
            <person name="Eloe-Fadrosh E.A."/>
            <person name="Kyrpides N.C."/>
            <person name="Woyke T."/>
        </authorList>
    </citation>
    <scope>NUCLEOTIDE SEQUENCE</scope>
    <source>
        <strain evidence="1">GVMAG-M-3300023184-167</strain>
    </source>
</reference>
<dbReference type="AlphaFoldDB" id="A0A6C0HSG9"/>
<evidence type="ECO:0000313" key="1">
    <source>
        <dbReference type="EMBL" id="QHT83075.1"/>
    </source>
</evidence>
<proteinExistence type="predicted"/>
<organism evidence="1">
    <name type="scientific">viral metagenome</name>
    <dbReference type="NCBI Taxonomy" id="1070528"/>
    <lineage>
        <taxon>unclassified sequences</taxon>
        <taxon>metagenomes</taxon>
        <taxon>organismal metagenomes</taxon>
    </lineage>
</organism>
<name>A0A6C0HSG9_9ZZZZ</name>
<dbReference type="Gene3D" id="1.10.10.60">
    <property type="entry name" value="Homeodomain-like"/>
    <property type="match status" value="1"/>
</dbReference>
<protein>
    <submittedName>
        <fullName evidence="1">Uncharacterized protein</fullName>
    </submittedName>
</protein>
<accession>A0A6C0HSG9</accession>